<dbReference type="AlphaFoldDB" id="A0A8E7AZS5"/>
<organism evidence="2 3">
    <name type="scientific">Methanospirillum purgamenti</name>
    <dbReference type="NCBI Taxonomy" id="2834276"/>
    <lineage>
        <taxon>Archaea</taxon>
        <taxon>Methanobacteriati</taxon>
        <taxon>Methanobacteriota</taxon>
        <taxon>Stenosarchaea group</taxon>
        <taxon>Methanomicrobia</taxon>
        <taxon>Methanomicrobiales</taxon>
        <taxon>Methanospirillaceae</taxon>
        <taxon>Methanospirillum</taxon>
    </lineage>
</organism>
<dbReference type="RefSeq" id="WP_214419257.1">
    <property type="nucleotide sequence ID" value="NZ_CP075546.1"/>
</dbReference>
<evidence type="ECO:0000313" key="2">
    <source>
        <dbReference type="EMBL" id="QVV88448.1"/>
    </source>
</evidence>
<dbReference type="GeneID" id="65098346"/>
<keyword evidence="1" id="KW-0812">Transmembrane</keyword>
<feature type="transmembrane region" description="Helical" evidence="1">
    <location>
        <begin position="85"/>
        <end position="103"/>
    </location>
</feature>
<sequence length="110" mass="12083">MDLTVTAVLMFIIALIVSAVIIYIITKIFGETEDIKTAFITAIVGTVIYTLIYYLIGQGLIAAFIAGIVWLIALQKLYTIGWVKSLIIAVVIWIVTSIVGWFLPHLTGPL</sequence>
<dbReference type="EMBL" id="CP075546">
    <property type="protein sequence ID" value="QVV88448.1"/>
    <property type="molecule type" value="Genomic_DNA"/>
</dbReference>
<reference evidence="2 3" key="1">
    <citation type="submission" date="2021-05" db="EMBL/GenBank/DDBJ databases">
        <title>A novel Methanospirillum isolate from a pyrite-forming mixed culture.</title>
        <authorList>
            <person name="Bunk B."/>
            <person name="Sproer C."/>
            <person name="Spring S."/>
            <person name="Pester M."/>
        </authorList>
    </citation>
    <scope>NUCLEOTIDE SEQUENCE [LARGE SCALE GENOMIC DNA]</scope>
    <source>
        <strain evidence="2 3">J.3.6.1-F.2.7.3</strain>
    </source>
</reference>
<keyword evidence="1" id="KW-0472">Membrane</keyword>
<keyword evidence="3" id="KW-1185">Reference proteome</keyword>
<name>A0A8E7AZS5_9EURY</name>
<feature type="transmembrane region" description="Helical" evidence="1">
    <location>
        <begin position="6"/>
        <end position="25"/>
    </location>
</feature>
<proteinExistence type="predicted"/>
<accession>A0A8E7AZS5</accession>
<evidence type="ECO:0000313" key="3">
    <source>
        <dbReference type="Proteomes" id="UP000680656"/>
    </source>
</evidence>
<keyword evidence="1" id="KW-1133">Transmembrane helix</keyword>
<dbReference type="Proteomes" id="UP000680656">
    <property type="component" value="Chromosome"/>
</dbReference>
<evidence type="ECO:0000256" key="1">
    <source>
        <dbReference type="SAM" id="Phobius"/>
    </source>
</evidence>
<feature type="transmembrane region" description="Helical" evidence="1">
    <location>
        <begin position="37"/>
        <end position="55"/>
    </location>
</feature>
<dbReference type="KEGG" id="mrtj:KHC33_14140"/>
<protein>
    <submittedName>
        <fullName evidence="2">Uncharacterized protein</fullName>
    </submittedName>
</protein>
<gene>
    <name evidence="2" type="ORF">KHC33_14140</name>
</gene>